<dbReference type="RefSeq" id="WP_212691437.1">
    <property type="nucleotide sequence ID" value="NZ_CP058561.1"/>
</dbReference>
<evidence type="ECO:0008006" key="4">
    <source>
        <dbReference type="Google" id="ProtNLM"/>
    </source>
</evidence>
<dbReference type="EMBL" id="CP058561">
    <property type="protein sequence ID" value="QUH31397.1"/>
    <property type="molecule type" value="Genomic_DNA"/>
</dbReference>
<evidence type="ECO:0000256" key="1">
    <source>
        <dbReference type="SAM" id="Phobius"/>
    </source>
</evidence>
<reference evidence="2 3" key="1">
    <citation type="submission" date="2020-07" db="EMBL/GenBank/DDBJ databases">
        <title>Vallitalea guaymasensis genome.</title>
        <authorList>
            <person name="Postec A."/>
        </authorList>
    </citation>
    <scope>NUCLEOTIDE SEQUENCE [LARGE SCALE GENOMIC DNA]</scope>
    <source>
        <strain evidence="2 3">Ra1766G1</strain>
    </source>
</reference>
<keyword evidence="1" id="KW-1133">Transmembrane helix</keyword>
<sequence>MRKRKVIYLISLISLLLLISSMTILAEERSIYVGDLINIEIETNLYSEDDIRDKFKDFEIVDIKDTDKGYLLTLRSFETGKKTIQIDNNEIEIEIKSTLKEIDRDKIYEGDEGTKSYGFSFNYSYIFYLLIGIFLITGCISLWQYMKRRKTGPVSAFIIFKKATDEISLEERDCFVTMTLNLKNYLQTKYSCSIRGKTCNEIIAEISSIIVLEPYIPDIKSWLQMCDYYKFTGVAVTTEQKQELLIRLVEIVEKIEQAKEVEV</sequence>
<keyword evidence="1" id="KW-0472">Membrane</keyword>
<evidence type="ECO:0000313" key="2">
    <source>
        <dbReference type="EMBL" id="QUH31397.1"/>
    </source>
</evidence>
<protein>
    <recommendedName>
        <fullName evidence="4">DUF4129 domain-containing protein</fullName>
    </recommendedName>
</protein>
<keyword evidence="3" id="KW-1185">Reference proteome</keyword>
<proteinExistence type="predicted"/>
<keyword evidence="1" id="KW-0812">Transmembrane</keyword>
<feature type="transmembrane region" description="Helical" evidence="1">
    <location>
        <begin position="125"/>
        <end position="143"/>
    </location>
</feature>
<name>A0A8J8MEC6_9FIRM</name>
<gene>
    <name evidence="2" type="ORF">HYG85_21710</name>
</gene>
<accession>A0A8J8MEC6</accession>
<dbReference type="KEGG" id="vgu:HYG85_21710"/>
<dbReference type="Proteomes" id="UP000677305">
    <property type="component" value="Chromosome"/>
</dbReference>
<evidence type="ECO:0000313" key="3">
    <source>
        <dbReference type="Proteomes" id="UP000677305"/>
    </source>
</evidence>
<dbReference type="AlphaFoldDB" id="A0A8J8MEC6"/>
<organism evidence="2 3">
    <name type="scientific">Vallitalea guaymasensis</name>
    <dbReference type="NCBI Taxonomy" id="1185412"/>
    <lineage>
        <taxon>Bacteria</taxon>
        <taxon>Bacillati</taxon>
        <taxon>Bacillota</taxon>
        <taxon>Clostridia</taxon>
        <taxon>Lachnospirales</taxon>
        <taxon>Vallitaleaceae</taxon>
        <taxon>Vallitalea</taxon>
    </lineage>
</organism>